<dbReference type="Proteomes" id="UP000230750">
    <property type="component" value="Unassembled WGS sequence"/>
</dbReference>
<accession>A0A2G8JAU9</accession>
<feature type="region of interest" description="Disordered" evidence="1">
    <location>
        <begin position="174"/>
        <end position="201"/>
    </location>
</feature>
<protein>
    <submittedName>
        <fullName evidence="2">Uncharacterized protein</fullName>
    </submittedName>
</protein>
<evidence type="ECO:0000256" key="1">
    <source>
        <dbReference type="SAM" id="MobiDB-lite"/>
    </source>
</evidence>
<feature type="compositionally biased region" description="Basic and acidic residues" evidence="1">
    <location>
        <begin position="187"/>
        <end position="201"/>
    </location>
</feature>
<gene>
    <name evidence="2" type="ORF">BSL78_30330</name>
</gene>
<organism evidence="2 3">
    <name type="scientific">Stichopus japonicus</name>
    <name type="common">Sea cucumber</name>
    <dbReference type="NCBI Taxonomy" id="307972"/>
    <lineage>
        <taxon>Eukaryota</taxon>
        <taxon>Metazoa</taxon>
        <taxon>Echinodermata</taxon>
        <taxon>Eleutherozoa</taxon>
        <taxon>Echinozoa</taxon>
        <taxon>Holothuroidea</taxon>
        <taxon>Aspidochirotacea</taxon>
        <taxon>Aspidochirotida</taxon>
        <taxon>Stichopodidae</taxon>
        <taxon>Apostichopus</taxon>
    </lineage>
</organism>
<dbReference type="EMBL" id="MRZV01003122">
    <property type="protein sequence ID" value="PIK32858.1"/>
    <property type="molecule type" value="Genomic_DNA"/>
</dbReference>
<dbReference type="OrthoDB" id="8185397at2759"/>
<feature type="region of interest" description="Disordered" evidence="1">
    <location>
        <begin position="1"/>
        <end position="31"/>
    </location>
</feature>
<feature type="compositionally biased region" description="Polar residues" evidence="1">
    <location>
        <begin position="1"/>
        <end position="12"/>
    </location>
</feature>
<feature type="non-terminal residue" evidence="2">
    <location>
        <position position="201"/>
    </location>
</feature>
<reference evidence="2 3" key="1">
    <citation type="journal article" date="2017" name="PLoS Biol.">
        <title>The sea cucumber genome provides insights into morphological evolution and visceral regeneration.</title>
        <authorList>
            <person name="Zhang X."/>
            <person name="Sun L."/>
            <person name="Yuan J."/>
            <person name="Sun Y."/>
            <person name="Gao Y."/>
            <person name="Zhang L."/>
            <person name="Li S."/>
            <person name="Dai H."/>
            <person name="Hamel J.F."/>
            <person name="Liu C."/>
            <person name="Yu Y."/>
            <person name="Liu S."/>
            <person name="Lin W."/>
            <person name="Guo K."/>
            <person name="Jin S."/>
            <person name="Xu P."/>
            <person name="Storey K.B."/>
            <person name="Huan P."/>
            <person name="Zhang T."/>
            <person name="Zhou Y."/>
            <person name="Zhang J."/>
            <person name="Lin C."/>
            <person name="Li X."/>
            <person name="Xing L."/>
            <person name="Huo D."/>
            <person name="Sun M."/>
            <person name="Wang L."/>
            <person name="Mercier A."/>
            <person name="Li F."/>
            <person name="Yang H."/>
            <person name="Xiang J."/>
        </authorList>
    </citation>
    <scope>NUCLEOTIDE SEQUENCE [LARGE SCALE GENOMIC DNA]</scope>
    <source>
        <strain evidence="2">Shaxun</strain>
        <tissue evidence="2">Muscle</tissue>
    </source>
</reference>
<keyword evidence="3" id="KW-1185">Reference proteome</keyword>
<feature type="compositionally biased region" description="Basic and acidic residues" evidence="1">
    <location>
        <begin position="98"/>
        <end position="107"/>
    </location>
</feature>
<name>A0A2G8JAU9_STIJA</name>
<feature type="region of interest" description="Disordered" evidence="1">
    <location>
        <begin position="98"/>
        <end position="138"/>
    </location>
</feature>
<evidence type="ECO:0000313" key="3">
    <source>
        <dbReference type="Proteomes" id="UP000230750"/>
    </source>
</evidence>
<feature type="non-terminal residue" evidence="2">
    <location>
        <position position="1"/>
    </location>
</feature>
<sequence>SLVQEPQTTDPSAFNPWGKPGNGAPMTDQSGNIVAANRGKAFMDKMGLEPRNLSDVRAKQNYLSSLKNGIKDQQTLRSKQEAELKKPGDEVASWIRSKEIGYPKRDPATGGLLPEHYKGTSDVTQHQMDIRRPKLGANDLRSDLERQAAERHDYIQAEKNNARATSVKHHETFDTFWNKPGAGAPKTDTRRINLDMESHAQ</sequence>
<proteinExistence type="predicted"/>
<dbReference type="AlphaFoldDB" id="A0A2G8JAU9"/>
<evidence type="ECO:0000313" key="2">
    <source>
        <dbReference type="EMBL" id="PIK32858.1"/>
    </source>
</evidence>
<comment type="caution">
    <text evidence="2">The sequence shown here is derived from an EMBL/GenBank/DDBJ whole genome shotgun (WGS) entry which is preliminary data.</text>
</comment>